<reference evidence="3" key="1">
    <citation type="submission" date="2020-09" db="EMBL/GenBank/DDBJ databases">
        <title>Complete genome sequencing of Faecalibacillus intestinalis strain 14EGH31.</title>
        <authorList>
            <person name="Sakamoto M."/>
            <person name="Murakami T."/>
            <person name="Mori H."/>
        </authorList>
    </citation>
    <scope>NUCLEOTIDE SEQUENCE [LARGE SCALE GENOMIC DNA]</scope>
    <source>
        <strain evidence="3">14EGH31</strain>
    </source>
</reference>
<dbReference type="KEGG" id="fit:Fi14EGH31_16410"/>
<gene>
    <name evidence="2" type="ORF">Fi14EGH31_16410</name>
</gene>
<organism evidence="2 3">
    <name type="scientific">Faecalibacillus intestinalis</name>
    <dbReference type="NCBI Taxonomy" id="1982626"/>
    <lineage>
        <taxon>Bacteria</taxon>
        <taxon>Bacillati</taxon>
        <taxon>Bacillota</taxon>
        <taxon>Erysipelotrichia</taxon>
        <taxon>Erysipelotrichales</taxon>
        <taxon>Coprobacillaceae</taxon>
        <taxon>Faecalibacillus</taxon>
    </lineage>
</organism>
<evidence type="ECO:0000313" key="3">
    <source>
        <dbReference type="Proteomes" id="UP000593842"/>
    </source>
</evidence>
<sequence>MENKMFNDIIDSIINNASDDEIEIIREKLNNHLINHIYDSNIHEELSNNYDSSFCPHCQSKHIIKYGKDNKGNQRYLCKECSKTFSSITGSLLSYTKKQPYQWFEYIQSLFNGDTLARSADIAGISEPTSLLWRHKILSVLADLTHDNPVLSDTVYLDEKLNVVTHSGKHMENKEKQKRGMSSQKRNIVCAIDQHNNKVIQVSETGRIHSKELYKIYKDKIPSTCQVVSDSLRSYHKLMKDLRVK</sequence>
<name>A0A7I8DZ51_9FIRM</name>
<evidence type="ECO:0000259" key="1">
    <source>
        <dbReference type="Pfam" id="PF03811"/>
    </source>
</evidence>
<dbReference type="Pfam" id="PF03811">
    <property type="entry name" value="Zn_ribbon_InsA"/>
    <property type="match status" value="1"/>
</dbReference>
<protein>
    <recommendedName>
        <fullName evidence="1">InsA N-terminal zinc ribbon domain-containing protein</fullName>
    </recommendedName>
</protein>
<dbReference type="GeneID" id="70580071"/>
<feature type="domain" description="InsA N-terminal zinc ribbon" evidence="1">
    <location>
        <begin position="55"/>
        <end position="81"/>
    </location>
</feature>
<accession>A0A7I8DZ51</accession>
<dbReference type="Proteomes" id="UP000593842">
    <property type="component" value="Chromosome"/>
</dbReference>
<dbReference type="RefSeq" id="WP_118347874.1">
    <property type="nucleotide sequence ID" value="NZ_AP024085.1"/>
</dbReference>
<dbReference type="GO" id="GO:0006313">
    <property type="term" value="P:DNA transposition"/>
    <property type="evidence" value="ECO:0007669"/>
    <property type="project" value="InterPro"/>
</dbReference>
<dbReference type="AlphaFoldDB" id="A0A7I8DZ51"/>
<proteinExistence type="predicted"/>
<evidence type="ECO:0000313" key="2">
    <source>
        <dbReference type="EMBL" id="BCL57929.1"/>
    </source>
</evidence>
<dbReference type="InterPro" id="IPR003220">
    <property type="entry name" value="InsA_N_dom_Znf"/>
</dbReference>
<dbReference type="EMBL" id="AP024085">
    <property type="protein sequence ID" value="BCL57929.1"/>
    <property type="molecule type" value="Genomic_DNA"/>
</dbReference>